<evidence type="ECO:0000313" key="1">
    <source>
        <dbReference type="EMBL" id="RFU34810.1"/>
    </source>
</evidence>
<protein>
    <submittedName>
        <fullName evidence="1">Uncharacterized protein</fullName>
    </submittedName>
</protein>
<sequence>MSALFFGGNNNSTSYNVYSSRRSTPNMAEPVTIHSSSELALINSCPPTRYTNLQQLRQLVIIHFNKVKHGEFRKEYFSISGVSPRVFDIIENHRRDLGSAVRFTYFADISTLIIKVVVEPHESAHLELGAAMIIRASQMGISRREFKAIGSTRHHGVDASQKEGDSSYINRAIRLNPGDWPSIVIEAGYSESLPRLRNDMKWWIDRSGGEVRIVLLVKLSPITRNMVIEKWIPRLQPRQNEGIQVATIDITSSTNPPTVTRDPLILEFDKVFLRPANPPNEQDIQFTRQHLEQYASLVWDDV</sequence>
<dbReference type="OMA" id="MEDIRCL"/>
<feature type="non-terminal residue" evidence="1">
    <location>
        <position position="302"/>
    </location>
</feature>
<dbReference type="EMBL" id="NCSJ02000016">
    <property type="protein sequence ID" value="RFU34810.1"/>
    <property type="molecule type" value="Genomic_DNA"/>
</dbReference>
<keyword evidence="2" id="KW-1185">Reference proteome</keyword>
<dbReference type="AlphaFoldDB" id="A0A3E2HN50"/>
<evidence type="ECO:0000313" key="2">
    <source>
        <dbReference type="Proteomes" id="UP000258309"/>
    </source>
</evidence>
<proteinExistence type="predicted"/>
<dbReference type="OrthoDB" id="3438909at2759"/>
<gene>
    <name evidence="1" type="ORF">B7463_g1551</name>
</gene>
<accession>A0A3E2HN50</accession>
<dbReference type="Proteomes" id="UP000258309">
    <property type="component" value="Unassembled WGS sequence"/>
</dbReference>
<reference evidence="1 2" key="1">
    <citation type="submission" date="2018-05" db="EMBL/GenBank/DDBJ databases">
        <title>Draft genome sequence of Scytalidium lignicola DSM 105466, a ubiquitous saprotrophic fungus.</title>
        <authorList>
            <person name="Buettner E."/>
            <person name="Gebauer A.M."/>
            <person name="Hofrichter M."/>
            <person name="Liers C."/>
            <person name="Kellner H."/>
        </authorList>
    </citation>
    <scope>NUCLEOTIDE SEQUENCE [LARGE SCALE GENOMIC DNA]</scope>
    <source>
        <strain evidence="1 2">DSM 105466</strain>
    </source>
</reference>
<organism evidence="1 2">
    <name type="scientific">Scytalidium lignicola</name>
    <name type="common">Hyphomycete</name>
    <dbReference type="NCBI Taxonomy" id="5539"/>
    <lineage>
        <taxon>Eukaryota</taxon>
        <taxon>Fungi</taxon>
        <taxon>Dikarya</taxon>
        <taxon>Ascomycota</taxon>
        <taxon>Pezizomycotina</taxon>
        <taxon>Leotiomycetes</taxon>
        <taxon>Leotiomycetes incertae sedis</taxon>
        <taxon>Scytalidium</taxon>
    </lineage>
</organism>
<comment type="caution">
    <text evidence="1">The sequence shown here is derived from an EMBL/GenBank/DDBJ whole genome shotgun (WGS) entry which is preliminary data.</text>
</comment>
<name>A0A3E2HN50_SCYLI</name>
<feature type="non-terminal residue" evidence="1">
    <location>
        <position position="1"/>
    </location>
</feature>